<sequence>MKRIIRNLFGFVRSWSESDRRVGKSDRRWAGTDDRRWLAVGGRRGGGEGRRRGPRRKQQLSLVRTQKFAH</sequence>
<feature type="region of interest" description="Disordered" evidence="1">
    <location>
        <begin position="40"/>
        <end position="70"/>
    </location>
</feature>
<reference evidence="2" key="1">
    <citation type="journal article" date="2015" name="Nature">
        <title>Complex archaea that bridge the gap between prokaryotes and eukaryotes.</title>
        <authorList>
            <person name="Spang A."/>
            <person name="Saw J.H."/>
            <person name="Jorgensen S.L."/>
            <person name="Zaremba-Niedzwiedzka K."/>
            <person name="Martijn J."/>
            <person name="Lind A.E."/>
            <person name="van Eijk R."/>
            <person name="Schleper C."/>
            <person name="Guy L."/>
            <person name="Ettema T.J."/>
        </authorList>
    </citation>
    <scope>NUCLEOTIDE SEQUENCE</scope>
</reference>
<gene>
    <name evidence="2" type="ORF">LCGC14_1474010</name>
</gene>
<evidence type="ECO:0000256" key="1">
    <source>
        <dbReference type="SAM" id="MobiDB-lite"/>
    </source>
</evidence>
<evidence type="ECO:0000313" key="2">
    <source>
        <dbReference type="EMBL" id="KKM67159.1"/>
    </source>
</evidence>
<comment type="caution">
    <text evidence="2">The sequence shown here is derived from an EMBL/GenBank/DDBJ whole genome shotgun (WGS) entry which is preliminary data.</text>
</comment>
<name>A0A0F9JBH2_9ZZZZ</name>
<dbReference type="AlphaFoldDB" id="A0A0F9JBH2"/>
<accession>A0A0F9JBH2</accession>
<proteinExistence type="predicted"/>
<protein>
    <submittedName>
        <fullName evidence="2">Uncharacterized protein</fullName>
    </submittedName>
</protein>
<dbReference type="EMBL" id="LAZR01010399">
    <property type="protein sequence ID" value="KKM67159.1"/>
    <property type="molecule type" value="Genomic_DNA"/>
</dbReference>
<organism evidence="2">
    <name type="scientific">marine sediment metagenome</name>
    <dbReference type="NCBI Taxonomy" id="412755"/>
    <lineage>
        <taxon>unclassified sequences</taxon>
        <taxon>metagenomes</taxon>
        <taxon>ecological metagenomes</taxon>
    </lineage>
</organism>